<dbReference type="EMBL" id="FNDO01000067">
    <property type="protein sequence ID" value="SDI70720.1"/>
    <property type="molecule type" value="Genomic_DNA"/>
</dbReference>
<accession>A0A1G8MTQ8</accession>
<sequence length="62" mass="6953">MAMVNVMDTATGMGSIRQRINHKLIAISKFDPRRNEVHKAQGSKIMIYESVLENGAHSLDLK</sequence>
<dbReference type="AlphaFoldDB" id="A0A1G8MTQ8"/>
<protein>
    <submittedName>
        <fullName evidence="1">Uncharacterized protein</fullName>
    </submittedName>
</protein>
<gene>
    <name evidence="1" type="ORF">SAMN05192582_106721</name>
</gene>
<proteinExistence type="predicted"/>
<reference evidence="1 2" key="1">
    <citation type="submission" date="2016-10" db="EMBL/GenBank/DDBJ databases">
        <authorList>
            <person name="de Groot N.N."/>
        </authorList>
    </citation>
    <scope>NUCLEOTIDE SEQUENCE [LARGE SCALE GENOMIC DNA]</scope>
    <source>
        <strain evidence="1 2">NLAE-zl-C57</strain>
    </source>
</reference>
<evidence type="ECO:0000313" key="2">
    <source>
        <dbReference type="Proteomes" id="UP000181870"/>
    </source>
</evidence>
<dbReference type="Proteomes" id="UP000181870">
    <property type="component" value="Unassembled WGS sequence"/>
</dbReference>
<name>A0A1G8MTQ8_BACOV</name>
<organism evidence="1 2">
    <name type="scientific">Bacteroides ovatus</name>
    <dbReference type="NCBI Taxonomy" id="28116"/>
    <lineage>
        <taxon>Bacteria</taxon>
        <taxon>Pseudomonadati</taxon>
        <taxon>Bacteroidota</taxon>
        <taxon>Bacteroidia</taxon>
        <taxon>Bacteroidales</taxon>
        <taxon>Bacteroidaceae</taxon>
        <taxon>Bacteroides</taxon>
    </lineage>
</organism>
<evidence type="ECO:0000313" key="1">
    <source>
        <dbReference type="EMBL" id="SDI70720.1"/>
    </source>
</evidence>